<proteinExistence type="predicted"/>
<gene>
    <name evidence="2" type="ORF">MOO46_05175</name>
</gene>
<protein>
    <submittedName>
        <fullName evidence="2">Uncharacterized protein</fullName>
    </submittedName>
</protein>
<dbReference type="Proteomes" id="UP000831859">
    <property type="component" value="Chromosome"/>
</dbReference>
<feature type="transmembrane region" description="Helical" evidence="1">
    <location>
        <begin position="6"/>
        <end position="26"/>
    </location>
</feature>
<dbReference type="RefSeq" id="WP_249510627.1">
    <property type="nucleotide sequence ID" value="NZ_CP093362.1"/>
</dbReference>
<keyword evidence="1" id="KW-0472">Membrane</keyword>
<evidence type="ECO:0000256" key="1">
    <source>
        <dbReference type="SAM" id="Phobius"/>
    </source>
</evidence>
<organism evidence="2 3">
    <name type="scientific">Apilactobacillus apisilvae</name>
    <dbReference type="NCBI Taxonomy" id="2923364"/>
    <lineage>
        <taxon>Bacteria</taxon>
        <taxon>Bacillati</taxon>
        <taxon>Bacillota</taxon>
        <taxon>Bacilli</taxon>
        <taxon>Lactobacillales</taxon>
        <taxon>Lactobacillaceae</taxon>
        <taxon>Apilactobacillus</taxon>
    </lineage>
</organism>
<keyword evidence="1" id="KW-1133">Transmembrane helix</keyword>
<keyword evidence="3" id="KW-1185">Reference proteome</keyword>
<accession>A0ABY4PGY9</accession>
<evidence type="ECO:0000313" key="2">
    <source>
        <dbReference type="EMBL" id="UQS84642.1"/>
    </source>
</evidence>
<evidence type="ECO:0000313" key="3">
    <source>
        <dbReference type="Proteomes" id="UP000831859"/>
    </source>
</evidence>
<name>A0ABY4PGY9_9LACO</name>
<reference evidence="2 3" key="1">
    <citation type="journal article" date="2022" name="Int. J. Syst. Evol. Microbiol.">
        <title>Apilactobacillus apisilvae sp. nov., Nicolia spurrieriana gen. nov. sp. nov., Bombilactobacillus folatiphilus sp. nov. and Bombilactobacillus thymidiniphilus sp. nov., four new lactic acid bacterial isolates from stingless bees Tetragonula carbonaria and Austroplebeia australis.</title>
        <authorList>
            <person name="Oliphant S.A."/>
            <person name="Watson-Haigh N.S."/>
            <person name="Sumby K.M."/>
            <person name="Gardner J."/>
            <person name="Groom S."/>
            <person name="Jiranek V."/>
        </authorList>
    </citation>
    <scope>NUCLEOTIDE SEQUENCE [LARGE SCALE GENOMIC DNA]</scope>
    <source>
        <strain evidence="2 3">SG5_A10</strain>
    </source>
</reference>
<dbReference type="EMBL" id="CP093362">
    <property type="protein sequence ID" value="UQS84642.1"/>
    <property type="molecule type" value="Genomic_DNA"/>
</dbReference>
<keyword evidence="1" id="KW-0812">Transmembrane</keyword>
<sequence length="197" mass="23551">MSIIINIIITIITLCISQYSTFYIMTKRVEKDRQEKIREDRIENINDICFNLSLAKQEMFQLKNKLLNLDRNIYFYNKKLNKNIDEMLSISKKLPKIISDINEISNDTIKPINHIQFAYDKLKYTHIDLPFVINDNIRSCIFELYEINDINHVIDKSLYSIIYNYENNQFFNTSYISNISYIEKQCDEIISFISKNN</sequence>